<evidence type="ECO:0000256" key="1">
    <source>
        <dbReference type="SAM" id="SignalP"/>
    </source>
</evidence>
<organism evidence="2 3">
    <name type="scientific">Pristionchus entomophagus</name>
    <dbReference type="NCBI Taxonomy" id="358040"/>
    <lineage>
        <taxon>Eukaryota</taxon>
        <taxon>Metazoa</taxon>
        <taxon>Ecdysozoa</taxon>
        <taxon>Nematoda</taxon>
        <taxon>Chromadorea</taxon>
        <taxon>Rhabditida</taxon>
        <taxon>Rhabditina</taxon>
        <taxon>Diplogasteromorpha</taxon>
        <taxon>Diplogasteroidea</taxon>
        <taxon>Neodiplogasteridae</taxon>
        <taxon>Pristionchus</taxon>
    </lineage>
</organism>
<feature type="signal peptide" evidence="1">
    <location>
        <begin position="1"/>
        <end position="19"/>
    </location>
</feature>
<keyword evidence="3" id="KW-1185">Reference proteome</keyword>
<protein>
    <submittedName>
        <fullName evidence="2">Uncharacterized protein</fullName>
    </submittedName>
</protein>
<dbReference type="Proteomes" id="UP001432027">
    <property type="component" value="Unassembled WGS sequence"/>
</dbReference>
<sequence length="107" mass="11577">MGVLSLLFLLLFIPSTVFSETIEMGNKFLEIPLSFGYIGPTGCIGKKNCDDEGAQASLISLEMAQSSIDLDIDLKYFHNTSVKSIDSSYSNSLRATVKAMTDSSLIA</sequence>
<keyword evidence="1" id="KW-0732">Signal</keyword>
<accession>A0AAV5SSD6</accession>
<comment type="caution">
    <text evidence="2">The sequence shown here is derived from an EMBL/GenBank/DDBJ whole genome shotgun (WGS) entry which is preliminary data.</text>
</comment>
<feature type="non-terminal residue" evidence="2">
    <location>
        <position position="107"/>
    </location>
</feature>
<dbReference type="EMBL" id="BTSX01000002">
    <property type="protein sequence ID" value="GMS84269.1"/>
    <property type="molecule type" value="Genomic_DNA"/>
</dbReference>
<gene>
    <name evidence="2" type="ORF">PENTCL1PPCAC_6444</name>
</gene>
<evidence type="ECO:0000313" key="3">
    <source>
        <dbReference type="Proteomes" id="UP001432027"/>
    </source>
</evidence>
<proteinExistence type="predicted"/>
<reference evidence="2" key="1">
    <citation type="submission" date="2023-10" db="EMBL/GenBank/DDBJ databases">
        <title>Genome assembly of Pristionchus species.</title>
        <authorList>
            <person name="Yoshida K."/>
            <person name="Sommer R.J."/>
        </authorList>
    </citation>
    <scope>NUCLEOTIDE SEQUENCE</scope>
    <source>
        <strain evidence="2">RS0144</strain>
    </source>
</reference>
<feature type="chain" id="PRO_5043786636" evidence="1">
    <location>
        <begin position="20"/>
        <end position="107"/>
    </location>
</feature>
<evidence type="ECO:0000313" key="2">
    <source>
        <dbReference type="EMBL" id="GMS84269.1"/>
    </source>
</evidence>
<name>A0AAV5SSD6_9BILA</name>
<dbReference type="AlphaFoldDB" id="A0AAV5SSD6"/>